<keyword evidence="1" id="KW-0472">Membrane</keyword>
<accession>A0A3D8PFV8</accession>
<keyword evidence="1" id="KW-1133">Transmembrane helix</keyword>
<name>A0A3D8PFV8_9BACI</name>
<keyword evidence="1" id="KW-0812">Transmembrane</keyword>
<gene>
    <name evidence="2" type="ORF">CWR45_19510</name>
</gene>
<feature type="transmembrane region" description="Helical" evidence="1">
    <location>
        <begin position="45"/>
        <end position="65"/>
    </location>
</feature>
<dbReference type="EMBL" id="PIOD01000031">
    <property type="protein sequence ID" value="RDW14960.1"/>
    <property type="molecule type" value="Genomic_DNA"/>
</dbReference>
<reference evidence="3" key="1">
    <citation type="submission" date="2017-11" db="EMBL/GenBank/DDBJ databases">
        <authorList>
            <person name="Zhu W."/>
        </authorList>
    </citation>
    <scope>NUCLEOTIDE SEQUENCE [LARGE SCALE GENOMIC DNA]</scope>
    <source>
        <strain evidence="3">CAU 1051</strain>
    </source>
</reference>
<feature type="transmembrane region" description="Helical" evidence="1">
    <location>
        <begin position="21"/>
        <end position="39"/>
    </location>
</feature>
<proteinExistence type="predicted"/>
<comment type="caution">
    <text evidence="2">The sequence shown here is derived from an EMBL/GenBank/DDBJ whole genome shotgun (WGS) entry which is preliminary data.</text>
</comment>
<organism evidence="2 3">
    <name type="scientific">Oceanobacillus chungangensis</name>
    <dbReference type="NCBI Taxonomy" id="1229152"/>
    <lineage>
        <taxon>Bacteria</taxon>
        <taxon>Bacillati</taxon>
        <taxon>Bacillota</taxon>
        <taxon>Bacilli</taxon>
        <taxon>Bacillales</taxon>
        <taxon>Bacillaceae</taxon>
        <taxon>Oceanobacillus</taxon>
    </lineage>
</organism>
<keyword evidence="3" id="KW-1185">Reference proteome</keyword>
<dbReference type="OrthoDB" id="2440798at2"/>
<dbReference type="Proteomes" id="UP000256520">
    <property type="component" value="Unassembled WGS sequence"/>
</dbReference>
<sequence length="77" mass="8995">MKLFKSMTETESDNWNKSAILGFYTYMLILFIDQTYNLLFSSNLLSSSVIFWTGLLVAFGFQFILKLGTKNINKWHL</sequence>
<evidence type="ECO:0000313" key="2">
    <source>
        <dbReference type="EMBL" id="RDW14960.1"/>
    </source>
</evidence>
<evidence type="ECO:0000256" key="1">
    <source>
        <dbReference type="SAM" id="Phobius"/>
    </source>
</evidence>
<dbReference type="AlphaFoldDB" id="A0A3D8PFV8"/>
<protein>
    <submittedName>
        <fullName evidence="2">Uncharacterized protein</fullName>
    </submittedName>
</protein>
<evidence type="ECO:0000313" key="3">
    <source>
        <dbReference type="Proteomes" id="UP000256520"/>
    </source>
</evidence>